<dbReference type="PANTHER" id="PTHR39441:SF1">
    <property type="entry name" value="DUF2252 DOMAIN-CONTAINING PROTEIN"/>
    <property type="match status" value="1"/>
</dbReference>
<comment type="caution">
    <text evidence="1">The sequence shown here is derived from an EMBL/GenBank/DDBJ whole genome shotgun (WGS) entry which is preliminary data.</text>
</comment>
<evidence type="ECO:0000313" key="2">
    <source>
        <dbReference type="Proteomes" id="UP000680045"/>
    </source>
</evidence>
<organism evidence="1 2">
    <name type="scientific">Peribacillus frigoritolerans</name>
    <dbReference type="NCBI Taxonomy" id="450367"/>
    <lineage>
        <taxon>Bacteria</taxon>
        <taxon>Bacillati</taxon>
        <taxon>Bacillota</taxon>
        <taxon>Bacilli</taxon>
        <taxon>Bacillales</taxon>
        <taxon>Bacillaceae</taxon>
        <taxon>Peribacillus</taxon>
    </lineage>
</organism>
<dbReference type="PANTHER" id="PTHR39441">
    <property type="entry name" value="DUF2252 DOMAIN-CONTAINING PROTEIN"/>
    <property type="match status" value="1"/>
</dbReference>
<accession>A0A941J5E9</accession>
<dbReference type="Proteomes" id="UP000680045">
    <property type="component" value="Unassembled WGS sequence"/>
</dbReference>
<proteinExistence type="predicted"/>
<dbReference type="InterPro" id="IPR018721">
    <property type="entry name" value="DUF2252"/>
</dbReference>
<dbReference type="Pfam" id="PF10009">
    <property type="entry name" value="DUF2252"/>
    <property type="match status" value="1"/>
</dbReference>
<sequence>MHHLEDPYLGYLTIDDRHFYVRERSPYKKKVKAKQLQTVEDIDSTLEIMGRITAKIHARTDVDFQADLFSHHNEVEILKAIGNEFDTFCTQIIFASIAYKEQVKRDYELFCQWVTKEFKEIEQENV</sequence>
<gene>
    <name evidence="1" type="ORF">KEH51_12825</name>
</gene>
<name>A0A941J5E9_9BACI</name>
<evidence type="ECO:0000313" key="1">
    <source>
        <dbReference type="EMBL" id="MBR8644927.1"/>
    </source>
</evidence>
<reference evidence="1" key="1">
    <citation type="submission" date="2021-04" db="EMBL/GenBank/DDBJ databases">
        <title>Whole genome sequencing of Enterococci isolates from hospitalized patients.</title>
        <authorList>
            <person name="Ogoti B.M."/>
            <person name="Onyambu F.G."/>
        </authorList>
    </citation>
    <scope>NUCLEOTIDE SEQUENCE</scope>
    <source>
        <strain evidence="1">242</strain>
    </source>
</reference>
<dbReference type="EMBL" id="JAGTPW010000019">
    <property type="protein sequence ID" value="MBR8644927.1"/>
    <property type="molecule type" value="Genomic_DNA"/>
</dbReference>
<dbReference type="AlphaFoldDB" id="A0A941J5E9"/>
<protein>
    <submittedName>
        <fullName evidence="1">DUF2252 family protein</fullName>
    </submittedName>
</protein>